<dbReference type="InterPro" id="IPR036388">
    <property type="entry name" value="WH-like_DNA-bd_sf"/>
</dbReference>
<evidence type="ECO:0000259" key="1">
    <source>
        <dbReference type="SMART" id="SM00843"/>
    </source>
</evidence>
<dbReference type="SMART" id="SM00843">
    <property type="entry name" value="Ftsk_gamma"/>
    <property type="match status" value="1"/>
</dbReference>
<proteinExistence type="predicted"/>
<evidence type="ECO:0000313" key="3">
    <source>
        <dbReference type="Proteomes" id="UP000220192"/>
    </source>
</evidence>
<accession>A0A2A7D3K7</accession>
<reference evidence="2 3" key="1">
    <citation type="submission" date="2017-09" db="EMBL/GenBank/DDBJ databases">
        <title>Large-scale bioinformatics analysis of Bacillus genomes uncovers conserved roles of natural products in bacterial physiology.</title>
        <authorList>
            <consortium name="Agbiome Team Llc"/>
            <person name="Bleich R.M."/>
            <person name="Grubbs K.J."/>
            <person name="Santa Maria K.C."/>
            <person name="Allen S.E."/>
            <person name="Farag S."/>
            <person name="Shank E.A."/>
            <person name="Bowers A."/>
        </authorList>
    </citation>
    <scope>NUCLEOTIDE SEQUENCE [LARGE SCALE GENOMIC DNA]</scope>
    <source>
        <strain evidence="2 3">AFS095574</strain>
    </source>
</reference>
<keyword evidence="2" id="KW-0132">Cell division</keyword>
<evidence type="ECO:0000313" key="2">
    <source>
        <dbReference type="EMBL" id="PDZ14612.1"/>
    </source>
</evidence>
<dbReference type="Pfam" id="PF09397">
    <property type="entry name" value="FtsK_gamma"/>
    <property type="match status" value="1"/>
</dbReference>
<dbReference type="AlphaFoldDB" id="A0A2A7D3K7"/>
<dbReference type="Gene3D" id="1.10.10.10">
    <property type="entry name" value="Winged helix-like DNA-binding domain superfamily/Winged helix DNA-binding domain"/>
    <property type="match status" value="1"/>
</dbReference>
<dbReference type="InterPro" id="IPR036390">
    <property type="entry name" value="WH_DNA-bd_sf"/>
</dbReference>
<comment type="caution">
    <text evidence="2">The sequence shown here is derived from an EMBL/GenBank/DDBJ whole genome shotgun (WGS) entry which is preliminary data.</text>
</comment>
<sequence length="86" mass="10445">MKEYEISFIVYLRRRTMEEKIIEYVDGVYEPVKEWVITRKIISTTMLQRRFRIGYTRAARIINRLEENNIIEPREGRGPRKVLANK</sequence>
<dbReference type="GO" id="GO:0051301">
    <property type="term" value="P:cell division"/>
    <property type="evidence" value="ECO:0007669"/>
    <property type="project" value="UniProtKB-KW"/>
</dbReference>
<dbReference type="InterPro" id="IPR018541">
    <property type="entry name" value="Ftsk_gamma"/>
</dbReference>
<name>A0A2A7D3K7_BACAN</name>
<feature type="domain" description="FtsK gamma" evidence="1">
    <location>
        <begin position="22"/>
        <end position="86"/>
    </location>
</feature>
<gene>
    <name evidence="2" type="ORF">CON16_23605</name>
</gene>
<keyword evidence="2" id="KW-0131">Cell cycle</keyword>
<dbReference type="Proteomes" id="UP000220192">
    <property type="component" value="Unassembled WGS sequence"/>
</dbReference>
<dbReference type="SUPFAM" id="SSF46785">
    <property type="entry name" value="Winged helix' DNA-binding domain"/>
    <property type="match status" value="1"/>
</dbReference>
<dbReference type="EMBL" id="NVLX01000026">
    <property type="protein sequence ID" value="PDZ14612.1"/>
    <property type="molecule type" value="Genomic_DNA"/>
</dbReference>
<organism evidence="2 3">
    <name type="scientific">Bacillus anthracis</name>
    <name type="common">anthrax bacterium</name>
    <dbReference type="NCBI Taxonomy" id="1392"/>
    <lineage>
        <taxon>Bacteria</taxon>
        <taxon>Bacillati</taxon>
        <taxon>Bacillota</taxon>
        <taxon>Bacilli</taxon>
        <taxon>Bacillales</taxon>
        <taxon>Bacillaceae</taxon>
        <taxon>Bacillus</taxon>
        <taxon>Bacillus cereus group</taxon>
    </lineage>
</organism>
<protein>
    <submittedName>
        <fullName evidence="2">Cell division protein FtsK</fullName>
    </submittedName>
</protein>